<evidence type="ECO:0000313" key="2">
    <source>
        <dbReference type="EMBL" id="MDR7363434.1"/>
    </source>
</evidence>
<accession>A0ABU2BYH1</accession>
<protein>
    <submittedName>
        <fullName evidence="2">General stress protein 26</fullName>
    </submittedName>
</protein>
<comment type="caution">
    <text evidence="2">The sequence shown here is derived from an EMBL/GenBank/DDBJ whole genome shotgun (WGS) entry which is preliminary data.</text>
</comment>
<reference evidence="2 3" key="1">
    <citation type="submission" date="2023-07" db="EMBL/GenBank/DDBJ databases">
        <title>Sequencing the genomes of 1000 actinobacteria strains.</title>
        <authorList>
            <person name="Klenk H.-P."/>
        </authorList>
    </citation>
    <scope>NUCLEOTIDE SEQUENCE [LARGE SCALE GENOMIC DNA]</scope>
    <source>
        <strain evidence="2 3">DSM 19426</strain>
    </source>
</reference>
<evidence type="ECO:0000259" key="1">
    <source>
        <dbReference type="Pfam" id="PF16242"/>
    </source>
</evidence>
<dbReference type="InterPro" id="IPR052917">
    <property type="entry name" value="Stress-Dev_Protein"/>
</dbReference>
<organism evidence="2 3">
    <name type="scientific">Nocardioides marmoribigeumensis</name>
    <dbReference type="NCBI Taxonomy" id="433649"/>
    <lineage>
        <taxon>Bacteria</taxon>
        <taxon>Bacillati</taxon>
        <taxon>Actinomycetota</taxon>
        <taxon>Actinomycetes</taxon>
        <taxon>Propionibacteriales</taxon>
        <taxon>Nocardioidaceae</taxon>
        <taxon>Nocardioides</taxon>
    </lineage>
</organism>
<dbReference type="InterPro" id="IPR012349">
    <property type="entry name" value="Split_barrel_FMN-bd"/>
</dbReference>
<dbReference type="Pfam" id="PF16242">
    <property type="entry name" value="Pyrid_ox_like"/>
    <property type="match status" value="1"/>
</dbReference>
<keyword evidence="3" id="KW-1185">Reference proteome</keyword>
<feature type="domain" description="General stress protein FMN-binding split barrel" evidence="1">
    <location>
        <begin position="13"/>
        <end position="141"/>
    </location>
</feature>
<dbReference type="PANTHER" id="PTHR34818">
    <property type="entry name" value="PROTEIN BLI-3"/>
    <property type="match status" value="1"/>
</dbReference>
<dbReference type="RefSeq" id="WP_310303838.1">
    <property type="nucleotide sequence ID" value="NZ_BAAAPS010000003.1"/>
</dbReference>
<dbReference type="Gene3D" id="2.30.110.10">
    <property type="entry name" value="Electron Transport, Fmn-binding Protein, Chain A"/>
    <property type="match status" value="1"/>
</dbReference>
<name>A0ABU2BYH1_9ACTN</name>
<sequence length="163" mass="17933">MGDIERESTGPHRFVEAVDGIRMVMLTTLSGSEPHARPMAVQETDDDGVVWLFAEHGSDKVEQIRRSPQVGLVYVDGGDYVSATGRAEVVTDVARKRELWNPFAEAWLQCEPEDDKAVLLRVEVTGAELWEAPDPVSRVLGAAKTLVLRRPPGVGDNETVVVR</sequence>
<dbReference type="EMBL" id="JAVDYG010000001">
    <property type="protein sequence ID" value="MDR7363434.1"/>
    <property type="molecule type" value="Genomic_DNA"/>
</dbReference>
<proteinExistence type="predicted"/>
<dbReference type="SUPFAM" id="SSF50475">
    <property type="entry name" value="FMN-binding split barrel"/>
    <property type="match status" value="1"/>
</dbReference>
<dbReference type="PANTHER" id="PTHR34818:SF1">
    <property type="entry name" value="PROTEIN BLI-3"/>
    <property type="match status" value="1"/>
</dbReference>
<gene>
    <name evidence="2" type="ORF">J2S63_002987</name>
</gene>
<evidence type="ECO:0000313" key="3">
    <source>
        <dbReference type="Proteomes" id="UP001183648"/>
    </source>
</evidence>
<dbReference type="Proteomes" id="UP001183648">
    <property type="component" value="Unassembled WGS sequence"/>
</dbReference>
<dbReference type="InterPro" id="IPR038725">
    <property type="entry name" value="YdaG_split_barrel_FMN-bd"/>
</dbReference>